<reference evidence="4 5" key="1">
    <citation type="submission" date="2013-07" db="EMBL/GenBank/DDBJ databases">
        <title>Genome of Archaeoglobus fulgidus.</title>
        <authorList>
            <person name="Fiebig A."/>
            <person name="Birkeland N.-K."/>
        </authorList>
    </citation>
    <scope>NUCLEOTIDE SEQUENCE [LARGE SCALE GENOMIC DNA]</scope>
    <source>
        <strain evidence="4 5">DSM 8774</strain>
    </source>
</reference>
<dbReference type="Pfam" id="PF13192">
    <property type="entry name" value="Thioredoxin_3"/>
    <property type="match status" value="1"/>
</dbReference>
<proteinExistence type="inferred from homology"/>
<dbReference type="CDD" id="cd02973">
    <property type="entry name" value="TRX_GRX_like"/>
    <property type="match status" value="1"/>
</dbReference>
<dbReference type="Proteomes" id="UP000028501">
    <property type="component" value="Chromosome"/>
</dbReference>
<sequence>MVMMKLFTSPTCPYCPKAEKVVSKVAKEEGVLAINLPVNTDEGLKEALKFGIRGVPALVINDKYLILGVPDEGELRQLIRKLKGGEEYGAS</sequence>
<name>A0A075WH69_ARCFL</name>
<dbReference type="PROSITE" id="PS00195">
    <property type="entry name" value="GLUTAREDOXIN_1"/>
    <property type="match status" value="1"/>
</dbReference>
<accession>A0A075WH69</accession>
<dbReference type="SMR" id="A0A075WH69"/>
<keyword evidence="2" id="KW-0249">Electron transport</keyword>
<protein>
    <submittedName>
        <fullName evidence="4">Small redox-active disulfide protein 1</fullName>
    </submittedName>
</protein>
<dbReference type="KEGG" id="afg:AFULGI_00024150"/>
<dbReference type="InterPro" id="IPR004502">
    <property type="entry name" value="Thio_glut"/>
</dbReference>
<dbReference type="InterPro" id="IPR011767">
    <property type="entry name" value="GLR_AS"/>
</dbReference>
<dbReference type="HOGENOM" id="CLU_090389_20_2_2"/>
<keyword evidence="2" id="KW-0813">Transport</keyword>
<dbReference type="AlphaFoldDB" id="A0A075WH69"/>
<dbReference type="InterPro" id="IPR012336">
    <property type="entry name" value="Thioredoxin-like_fold"/>
</dbReference>
<evidence type="ECO:0000259" key="3">
    <source>
        <dbReference type="Pfam" id="PF13192"/>
    </source>
</evidence>
<dbReference type="InterPro" id="IPR036249">
    <property type="entry name" value="Thioredoxin-like_sf"/>
</dbReference>
<evidence type="ECO:0000256" key="1">
    <source>
        <dbReference type="ARBA" id="ARBA00007787"/>
    </source>
</evidence>
<comment type="similarity">
    <text evidence="1">Belongs to the glutaredoxin family.</text>
</comment>
<dbReference type="EMBL" id="CP006577">
    <property type="protein sequence ID" value="AIG99132.1"/>
    <property type="molecule type" value="Genomic_DNA"/>
</dbReference>
<evidence type="ECO:0000313" key="4">
    <source>
        <dbReference type="EMBL" id="AIG99132.1"/>
    </source>
</evidence>
<dbReference type="Gene3D" id="3.40.30.10">
    <property type="entry name" value="Glutaredoxin"/>
    <property type="match status" value="1"/>
</dbReference>
<gene>
    <name evidence="4" type="ORF">AFULGI_00024150</name>
</gene>
<dbReference type="PROSITE" id="PS51354">
    <property type="entry name" value="GLUTAREDOXIN_2"/>
    <property type="match status" value="1"/>
</dbReference>
<dbReference type="GO" id="GO:0009055">
    <property type="term" value="F:electron transfer activity"/>
    <property type="evidence" value="ECO:0007669"/>
    <property type="project" value="InterPro"/>
</dbReference>
<dbReference type="SUPFAM" id="SSF52833">
    <property type="entry name" value="Thioredoxin-like"/>
    <property type="match status" value="1"/>
</dbReference>
<organism evidence="4 5">
    <name type="scientific">Archaeoglobus fulgidus DSM 8774</name>
    <dbReference type="NCBI Taxonomy" id="1344584"/>
    <lineage>
        <taxon>Archaea</taxon>
        <taxon>Methanobacteriati</taxon>
        <taxon>Methanobacteriota</taxon>
        <taxon>Archaeoglobi</taxon>
        <taxon>Archaeoglobales</taxon>
        <taxon>Archaeoglobaceae</taxon>
        <taxon>Archaeoglobus</taxon>
    </lineage>
</organism>
<dbReference type="NCBIfam" id="TIGR00411">
    <property type="entry name" value="redox_disulf_1"/>
    <property type="match status" value="1"/>
</dbReference>
<evidence type="ECO:0000313" key="5">
    <source>
        <dbReference type="Proteomes" id="UP000028501"/>
    </source>
</evidence>
<evidence type="ECO:0000256" key="2">
    <source>
        <dbReference type="ARBA" id="ARBA00022982"/>
    </source>
</evidence>
<dbReference type="GO" id="GO:0045454">
    <property type="term" value="P:cell redox homeostasis"/>
    <property type="evidence" value="ECO:0007669"/>
    <property type="project" value="InterPro"/>
</dbReference>
<dbReference type="GO" id="GO:0015035">
    <property type="term" value="F:protein-disulfide reductase activity"/>
    <property type="evidence" value="ECO:0007669"/>
    <property type="project" value="InterPro"/>
</dbReference>
<feature type="domain" description="Thioredoxin-like fold" evidence="3">
    <location>
        <begin position="8"/>
        <end position="79"/>
    </location>
</feature>